<evidence type="ECO:0000313" key="11">
    <source>
        <dbReference type="Proteomes" id="UP001500359"/>
    </source>
</evidence>
<keyword evidence="2 8" id="KW-0349">Heme</keyword>
<dbReference type="RefSeq" id="WP_343861552.1">
    <property type="nucleotide sequence ID" value="NZ_BAAAFD010000010.1"/>
</dbReference>
<dbReference type="InterPro" id="IPR036909">
    <property type="entry name" value="Cyt_c-like_dom_sf"/>
</dbReference>
<feature type="domain" description="Cytochrome c" evidence="9">
    <location>
        <begin position="49"/>
        <end position="148"/>
    </location>
</feature>
<dbReference type="InterPro" id="IPR051395">
    <property type="entry name" value="Cytochrome_c_Peroxidase/MauG"/>
</dbReference>
<accession>A0ABP3X4R0</accession>
<dbReference type="SUPFAM" id="SSF46626">
    <property type="entry name" value="Cytochrome c"/>
    <property type="match status" value="2"/>
</dbReference>
<dbReference type="PANTHER" id="PTHR30600:SF10">
    <property type="entry name" value="BLL6722 PROTEIN"/>
    <property type="match status" value="1"/>
</dbReference>
<dbReference type="InterPro" id="IPR009056">
    <property type="entry name" value="Cyt_c-like_dom"/>
</dbReference>
<keyword evidence="5" id="KW-0574">Periplasm</keyword>
<dbReference type="PROSITE" id="PS51007">
    <property type="entry name" value="CYTC"/>
    <property type="match status" value="2"/>
</dbReference>
<evidence type="ECO:0000256" key="7">
    <source>
        <dbReference type="ARBA" id="ARBA00023004"/>
    </source>
</evidence>
<evidence type="ECO:0000256" key="3">
    <source>
        <dbReference type="ARBA" id="ARBA00022723"/>
    </source>
</evidence>
<dbReference type="InterPro" id="IPR026259">
    <property type="entry name" value="MauG/Cytc_peroxidase"/>
</dbReference>
<comment type="subcellular location">
    <subcellularLocation>
        <location evidence="1">Periplasm</location>
    </subcellularLocation>
</comment>
<keyword evidence="4" id="KW-0732">Signal</keyword>
<organism evidence="10 11">
    <name type="scientific">Aliiglaciecola litoralis</name>
    <dbReference type="NCBI Taxonomy" id="582857"/>
    <lineage>
        <taxon>Bacteria</taxon>
        <taxon>Pseudomonadati</taxon>
        <taxon>Pseudomonadota</taxon>
        <taxon>Gammaproteobacteria</taxon>
        <taxon>Alteromonadales</taxon>
        <taxon>Alteromonadaceae</taxon>
        <taxon>Aliiglaciecola</taxon>
    </lineage>
</organism>
<dbReference type="PIRSF" id="PIRSF000294">
    <property type="entry name" value="Cytochrome-c_peroxidase"/>
    <property type="match status" value="1"/>
</dbReference>
<evidence type="ECO:0000256" key="8">
    <source>
        <dbReference type="PROSITE-ProRule" id="PRU00433"/>
    </source>
</evidence>
<protein>
    <submittedName>
        <fullName evidence="10">Di-heme enzyme</fullName>
    </submittedName>
</protein>
<keyword evidence="7 8" id="KW-0408">Iron</keyword>
<proteinExistence type="predicted"/>
<dbReference type="Proteomes" id="UP001500359">
    <property type="component" value="Unassembled WGS sequence"/>
</dbReference>
<keyword evidence="3 8" id="KW-0479">Metal-binding</keyword>
<keyword evidence="6" id="KW-0560">Oxidoreductase</keyword>
<comment type="caution">
    <text evidence="10">The sequence shown here is derived from an EMBL/GenBank/DDBJ whole genome shotgun (WGS) entry which is preliminary data.</text>
</comment>
<evidence type="ECO:0000256" key="5">
    <source>
        <dbReference type="ARBA" id="ARBA00022764"/>
    </source>
</evidence>
<dbReference type="InterPro" id="IPR004852">
    <property type="entry name" value="Di-haem_cyt_c_peroxidsae"/>
</dbReference>
<evidence type="ECO:0000256" key="1">
    <source>
        <dbReference type="ARBA" id="ARBA00004418"/>
    </source>
</evidence>
<dbReference type="PANTHER" id="PTHR30600">
    <property type="entry name" value="CYTOCHROME C PEROXIDASE-RELATED"/>
    <property type="match status" value="1"/>
</dbReference>
<feature type="domain" description="Cytochrome c" evidence="9">
    <location>
        <begin position="199"/>
        <end position="348"/>
    </location>
</feature>
<sequence>MLCFAVVLAGMLGGWWLRLQTPSTTPVSFSAPFVFGRFIIPQDNPLTVESIALGRRLFYDPKLSGNNQVSCATCHKQHLAFTDGLPHSIGVSGNPLPFNSMSLANLLWGPQLLFWNGRASSLEEQALQPIEHVDEMAQDLSLLLEELASDAVYHKMFAEAYGNVSLDAIAKALANFQRTLVSANSKYDQYLRGELNLSELEEQGRRLFMAHPDTKVSLRGGNCIDCHSQFLTGGFNTAFDGFNNNGLDDDATLAAGLAEVTGLDAHKGMFKTPTLRNIAVTAPYMHDGRFNTLEEVLAHYNGGIKRSSTLSPLILEADNVAQHQEDKISLNLTKQEERAIIAFLHTLTDKEFLTDERFSNPFTAKKDAP</sequence>
<dbReference type="Gene3D" id="1.10.760.10">
    <property type="entry name" value="Cytochrome c-like domain"/>
    <property type="match status" value="2"/>
</dbReference>
<dbReference type="EMBL" id="BAAAFD010000010">
    <property type="protein sequence ID" value="GAA0859000.1"/>
    <property type="molecule type" value="Genomic_DNA"/>
</dbReference>
<keyword evidence="11" id="KW-1185">Reference proteome</keyword>
<gene>
    <name evidence="10" type="ORF">GCM10009114_30760</name>
</gene>
<dbReference type="Pfam" id="PF03150">
    <property type="entry name" value="CCP_MauG"/>
    <property type="match status" value="1"/>
</dbReference>
<name>A0ABP3X4R0_9ALTE</name>
<evidence type="ECO:0000256" key="2">
    <source>
        <dbReference type="ARBA" id="ARBA00022617"/>
    </source>
</evidence>
<evidence type="ECO:0000259" key="9">
    <source>
        <dbReference type="PROSITE" id="PS51007"/>
    </source>
</evidence>
<evidence type="ECO:0000256" key="4">
    <source>
        <dbReference type="ARBA" id="ARBA00022729"/>
    </source>
</evidence>
<evidence type="ECO:0000313" key="10">
    <source>
        <dbReference type="EMBL" id="GAA0859000.1"/>
    </source>
</evidence>
<reference evidence="11" key="1">
    <citation type="journal article" date="2019" name="Int. J. Syst. Evol. Microbiol.">
        <title>The Global Catalogue of Microorganisms (GCM) 10K type strain sequencing project: providing services to taxonomists for standard genome sequencing and annotation.</title>
        <authorList>
            <consortium name="The Broad Institute Genomics Platform"/>
            <consortium name="The Broad Institute Genome Sequencing Center for Infectious Disease"/>
            <person name="Wu L."/>
            <person name="Ma J."/>
        </authorList>
    </citation>
    <scope>NUCLEOTIDE SEQUENCE [LARGE SCALE GENOMIC DNA]</scope>
    <source>
        <strain evidence="11">JCM 15896</strain>
    </source>
</reference>
<evidence type="ECO:0000256" key="6">
    <source>
        <dbReference type="ARBA" id="ARBA00023002"/>
    </source>
</evidence>